<organism evidence="1 2">
    <name type="scientific">Aminipila luticellarii</name>
    <dbReference type="NCBI Taxonomy" id="2507160"/>
    <lineage>
        <taxon>Bacteria</taxon>
        <taxon>Bacillati</taxon>
        <taxon>Bacillota</taxon>
        <taxon>Clostridia</taxon>
        <taxon>Peptostreptococcales</taxon>
        <taxon>Anaerovoracaceae</taxon>
        <taxon>Aminipila</taxon>
    </lineage>
</organism>
<dbReference type="Pfam" id="PF04199">
    <property type="entry name" value="Cyclase"/>
    <property type="match status" value="1"/>
</dbReference>
<protein>
    <submittedName>
        <fullName evidence="1">Cyclase family protein</fullName>
    </submittedName>
</protein>
<dbReference type="GO" id="GO:0004061">
    <property type="term" value="F:arylformamidase activity"/>
    <property type="evidence" value="ECO:0007669"/>
    <property type="project" value="InterPro"/>
</dbReference>
<dbReference type="KEGG" id="amij:EQM06_05490"/>
<reference evidence="1 2" key="1">
    <citation type="submission" date="2019-01" db="EMBL/GenBank/DDBJ databases">
        <title>Draft genomes of a novel of Aminipila strains.</title>
        <authorList>
            <person name="Ma S."/>
        </authorList>
    </citation>
    <scope>NUCLEOTIDE SEQUENCE [LARGE SCALE GENOMIC DNA]</scope>
    <source>
        <strain evidence="2">JN-39</strain>
    </source>
</reference>
<dbReference type="EMBL" id="CP035281">
    <property type="protein sequence ID" value="QAT42725.1"/>
    <property type="molecule type" value="Genomic_DNA"/>
</dbReference>
<dbReference type="RefSeq" id="WP_128745374.1">
    <property type="nucleotide sequence ID" value="NZ_CP035281.1"/>
</dbReference>
<sequence length="264" mass="29796">MKIVDLSIAIESGLPSDPPDYRPYIDYQDHKKTAKDMLEYFGDATVEDLPEGNGWAVEFLKISTHGGTHIDAPYHYYPTMNGGERAWTIDEIPLDWFHGPAVVVDFRDKPDGYKVEPKDFEEYFKKIHYTLKPGDIVLVNTGASKKWGTAEYLSSGCGMSRAATLWLVNQGVHVTGTDAWSWDRPLPIEAKDFDKTHDKELIWEGHRAGAVKAYSHIEKLTNLESLPVTGSHFFCFPIKIKKASAGWIRAVAFVEEQDDSEKTV</sequence>
<name>A0A410PUX4_9FIRM</name>
<dbReference type="Gene3D" id="3.50.30.50">
    <property type="entry name" value="Putative cyclase"/>
    <property type="match status" value="1"/>
</dbReference>
<evidence type="ECO:0000313" key="2">
    <source>
        <dbReference type="Proteomes" id="UP000287601"/>
    </source>
</evidence>
<dbReference type="SUPFAM" id="SSF102198">
    <property type="entry name" value="Putative cyclase"/>
    <property type="match status" value="1"/>
</dbReference>
<dbReference type="InterPro" id="IPR007325">
    <property type="entry name" value="KFase/CYL"/>
</dbReference>
<dbReference type="OrthoDB" id="9796085at2"/>
<dbReference type="Proteomes" id="UP000287601">
    <property type="component" value="Chromosome"/>
</dbReference>
<proteinExistence type="predicted"/>
<dbReference type="AlphaFoldDB" id="A0A410PUX4"/>
<accession>A0A410PUX4</accession>
<dbReference type="InterPro" id="IPR037175">
    <property type="entry name" value="KFase_sf"/>
</dbReference>
<keyword evidence="2" id="KW-1185">Reference proteome</keyword>
<gene>
    <name evidence="1" type="ORF">EQM06_05490</name>
</gene>
<dbReference type="PANTHER" id="PTHR43564:SF2">
    <property type="entry name" value="BLR6059 PROTEIN"/>
    <property type="match status" value="1"/>
</dbReference>
<evidence type="ECO:0000313" key="1">
    <source>
        <dbReference type="EMBL" id="QAT42725.1"/>
    </source>
</evidence>
<dbReference type="PANTHER" id="PTHR43564">
    <property type="entry name" value="KYNURENINE FORMAMIDASE-LIKE PROTEIN"/>
    <property type="match status" value="1"/>
</dbReference>
<dbReference type="GO" id="GO:0019441">
    <property type="term" value="P:L-tryptophan catabolic process to kynurenine"/>
    <property type="evidence" value="ECO:0007669"/>
    <property type="project" value="InterPro"/>
</dbReference>